<feature type="compositionally biased region" description="Basic and acidic residues" evidence="1">
    <location>
        <begin position="539"/>
        <end position="558"/>
    </location>
</feature>
<feature type="compositionally biased region" description="Basic residues" evidence="1">
    <location>
        <begin position="1351"/>
        <end position="1364"/>
    </location>
</feature>
<keyword evidence="3" id="KW-1185">Reference proteome</keyword>
<feature type="compositionally biased region" description="Low complexity" evidence="1">
    <location>
        <begin position="1373"/>
        <end position="1387"/>
    </location>
</feature>
<protein>
    <submittedName>
        <fullName evidence="2">Uncharacterized protein</fullName>
    </submittedName>
</protein>
<feature type="compositionally biased region" description="Basic and acidic residues" evidence="1">
    <location>
        <begin position="916"/>
        <end position="929"/>
    </location>
</feature>
<dbReference type="InterPro" id="IPR039977">
    <property type="entry name" value="Suv4-20/Set9"/>
</dbReference>
<feature type="compositionally biased region" description="Basic residues" evidence="1">
    <location>
        <begin position="352"/>
        <end position="362"/>
    </location>
</feature>
<feature type="compositionally biased region" description="Basic and acidic residues" evidence="1">
    <location>
        <begin position="1130"/>
        <end position="1147"/>
    </location>
</feature>
<reference evidence="2" key="1">
    <citation type="journal article" date="2023" name="Science">
        <title>Genome structures resolve the early diversification of teleost fishes.</title>
        <authorList>
            <person name="Parey E."/>
            <person name="Louis A."/>
            <person name="Montfort J."/>
            <person name="Bouchez O."/>
            <person name="Roques C."/>
            <person name="Iampietro C."/>
            <person name="Lluch J."/>
            <person name="Castinel A."/>
            <person name="Donnadieu C."/>
            <person name="Desvignes T."/>
            <person name="Floi Bucao C."/>
            <person name="Jouanno E."/>
            <person name="Wen M."/>
            <person name="Mejri S."/>
            <person name="Dirks R."/>
            <person name="Jansen H."/>
            <person name="Henkel C."/>
            <person name="Chen W.J."/>
            <person name="Zahm M."/>
            <person name="Cabau C."/>
            <person name="Klopp C."/>
            <person name="Thompson A.W."/>
            <person name="Robinson-Rechavi M."/>
            <person name="Braasch I."/>
            <person name="Lecointre G."/>
            <person name="Bobe J."/>
            <person name="Postlethwait J.H."/>
            <person name="Berthelot C."/>
            <person name="Roest Crollius H."/>
            <person name="Guiguen Y."/>
        </authorList>
    </citation>
    <scope>NUCLEOTIDE SEQUENCE</scope>
    <source>
        <strain evidence="2">WJC10195</strain>
    </source>
</reference>
<sequence>METQGGPGILLAAIGDKGGEEKESTFNHKPAHELNMQPFTLGPVSGEDGIGGQNGRETSLEKIKLVDKTPLVVQSIISPDISNMDKNQCESSDAGSQLAVHRVVVTNKRNKTKSTVMRKSSNCPHDPEAICSSSIKDALSGTNGIDSSKTGAVDIDVKASSGENNCITIANSRSRSNVSYVINRLCTGVGESKSSELQHAGCLPIDRRRKKKERQDTHTQGTDSKSQFSKCKSDKSDDGKRVSDNSGCPDCKNENCTANPCQLVAALLTVPSHSVKSHNLSALSPSGQSLFLGLKRYLTVDMVRISSPEGQEPGGVVEGEQEECVGGKEEKAEAGSATIEEGKTHGKDSKPRPRSKRRKGKARSREESKTGVREMRVRAASCQGESSNEGSEEVTGLQQVEQEKGVEERGKTEEDKDEESVNGSEEHGKSGDGREEVIQERAIEVKGEEGGGEETNSQGVEKDGEKDDGKQEEKRHEGEKHGERKNTEDKNSLITTTKMAEEKAKEGAEDREGEKGEEQPFAKARIRKKRKRMNVPQEDGEKEKVEEIDRKGQPEEGHSNTTETKILESIVIKEVRILLSDVLGKRKDKNLSVKGSEERETPEHKERKDDLGEEGNGGEGIKLLVLETNDEKEKDETGGRGEKKVRKQAKMTLRNKAEEKDKNSLTTQTSAGKLIKQNALQQEQPQIIENLPAHCVISAEPKSPKLTLSVPEQPAAEKASLKQGLDLLSQAQNQARIPLKKRISLQAMAMESEQSLKSALLEVPSEKAMAQPEQNLDLDLNSREEIKVQPESKKKDGGKLEQESEKCVSKSNCKAAKPESVRKKAALMRTSRRNLKLRKQRSTANRKDRVQTSRNVQLLKVRRLKRESVTAGKTVEREAGDSEINEQSKDLDMAVMFSDGGAADGMENTSVDTEQEQGRGAETECRGTETECQGNETESVKEVREENGNQETVEEVDKKSTPVMDVCVDQRVSSPETQMEGPELVELIEEFPLDEITAAQYRPVQENEMVREREVEEEEERQTELQILSAFQDCLERDDDQNCNLRIRLKRKRGEEWEMERAEEEEMMAGTSPATEIQLLEPFQALLDLSILNFEMEREVRGELVLEQEVELEQAAKAQKDQGDGWAEEGELKTIETGDLGLDERTDVVGQGGEDLEGGSEVAGVSNEDIDWGVDGTQQAWGEGRNISEGSANGGELESDAVSIEGADETKMSDGEGKEMKPEESDRTYEREEDEGGNEEVESRPLMRKHFKVEVEDSDEEERGGISHADGGDRALPRIRLRRMAEGGWAVESEDRDWSDVERSFPRVESEHEGMGVAARRRHTSYIQECQFGGITKFHKPEEEECTSLRSHLRRKVKPKRRRSVPAGPPKMESFSLPLSLSPLSLHSPHHSSHEDPLSSEPQNWRRLRRKREMVEIRKVRKIRPKHGRALRRRRRRRREVRRSTGPSQSLLQINQGLSTVPTLEASNQAQVSERSIPNDTNSTSQSQAKAHSPLFSLIEGSLLNLESNSTNCCEDLLDFHTLNLEGYYHLPHQSNFPNALSAFCADQENHSDSFNSPFSQTPSETWHPDTPYLDTPSPGSNFSSGADLQSFPDFSCSKGVSLSLGEGHTSTKDTLSFNALGFTAVSEAGAQGTNLFPDKNQLSLHTKDDSKTQHSLTDRHQSSNKELFMFGSLSSPGCAAPPSSLAHNSQVNPLNYSFSSRGGSSQSACAKVQSDSQNRSIQPFHNISTATKQELFSTSHTTPSTFSLGAQSFPTKSFNSPAGSHSASFQQSHTIGHGETFCCTYDKNADLFESSSYLGKVQGGRQDQAFHSNHCKDAGALSNPSLPYKLSGPKPGYSDPGKNRLGYEAPNSSVACHQEGYPEYDFATGRGTVSYEASDYSNKPLSHSDRIHPIYYVTTSKDTVAFNKAPPDKSSPCCSLSDRNMSAFHKSYCPFSPVHQSYSIPHNKNSNQDKSENLTLSQNPHSSCTPSAHAPEQRPLSFSKSPAFTQCDPSSFVYSSSDAMDKQHSAPHLSSPQVACKPSDQQASASKSLPYSQASPYVFNFTGDHSVTLGYKDGGEYLNYSGAMPGSYTYRCLMEPSGTQGRLVLEPCGPIPSNCPPSAPLGGFAGLRGEEMQREEQSKNDLQQPGQGSTHPASSMSCSLPPSSHSLSSVHTDRKPKRLRLVVTDGSVDLDLQYTD</sequence>
<feature type="region of interest" description="Disordered" evidence="1">
    <location>
        <begin position="586"/>
        <end position="670"/>
    </location>
</feature>
<feature type="region of interest" description="Disordered" evidence="1">
    <location>
        <begin position="1349"/>
        <end position="1406"/>
    </location>
</feature>
<feature type="compositionally biased region" description="Basic and acidic residues" evidence="1">
    <location>
        <begin position="401"/>
        <end position="414"/>
    </location>
</feature>
<accession>A0A9Q1EY46</accession>
<feature type="compositionally biased region" description="Polar residues" evidence="1">
    <location>
        <begin position="1553"/>
        <end position="1565"/>
    </location>
</feature>
<name>A0A9Q1EY46_SYNKA</name>
<feature type="compositionally biased region" description="Acidic residues" evidence="1">
    <location>
        <begin position="1231"/>
        <end position="1240"/>
    </location>
</feature>
<feature type="compositionally biased region" description="Basic and acidic residues" evidence="1">
    <location>
        <begin position="938"/>
        <end position="947"/>
    </location>
</feature>
<feature type="compositionally biased region" description="Polar residues" evidence="1">
    <location>
        <begin position="1445"/>
        <end position="1489"/>
    </location>
</feature>
<feature type="compositionally biased region" description="Basic and acidic residues" evidence="1">
    <location>
        <begin position="460"/>
        <end position="491"/>
    </location>
</feature>
<feature type="compositionally biased region" description="Basic and acidic residues" evidence="1">
    <location>
        <begin position="1646"/>
        <end position="1661"/>
    </location>
</feature>
<feature type="compositionally biased region" description="Polar residues" evidence="1">
    <location>
        <begin position="2125"/>
        <end position="2138"/>
    </location>
</feature>
<feature type="region of interest" description="Disordered" evidence="1">
    <location>
        <begin position="1116"/>
        <end position="1273"/>
    </location>
</feature>
<proteinExistence type="predicted"/>
<gene>
    <name evidence="2" type="ORF">SKAU_G00286420</name>
</gene>
<dbReference type="GO" id="GO:0005634">
    <property type="term" value="C:nucleus"/>
    <property type="evidence" value="ECO:0007669"/>
    <property type="project" value="TreeGrafter"/>
</dbReference>
<dbReference type="PANTHER" id="PTHR12977:SF4">
    <property type="entry name" value="HISTONE-LYSINE N-METHYLTRANSFERASE KMT5B"/>
    <property type="match status" value="1"/>
</dbReference>
<dbReference type="GO" id="GO:0042799">
    <property type="term" value="F:histone H4K20 methyltransferase activity"/>
    <property type="evidence" value="ECO:0007669"/>
    <property type="project" value="TreeGrafter"/>
</dbReference>
<dbReference type="PANTHER" id="PTHR12977">
    <property type="entry name" value="SUPPRESSOR OF VARIEGATION 4-20-RELATED"/>
    <property type="match status" value="1"/>
</dbReference>
<organism evidence="2 3">
    <name type="scientific">Synaphobranchus kaupii</name>
    <name type="common">Kaup's arrowtooth eel</name>
    <dbReference type="NCBI Taxonomy" id="118154"/>
    <lineage>
        <taxon>Eukaryota</taxon>
        <taxon>Metazoa</taxon>
        <taxon>Chordata</taxon>
        <taxon>Craniata</taxon>
        <taxon>Vertebrata</taxon>
        <taxon>Euteleostomi</taxon>
        <taxon>Actinopterygii</taxon>
        <taxon>Neopterygii</taxon>
        <taxon>Teleostei</taxon>
        <taxon>Anguilliformes</taxon>
        <taxon>Synaphobranchidae</taxon>
        <taxon>Synaphobranchus</taxon>
    </lineage>
</organism>
<feature type="compositionally biased region" description="Basic and acidic residues" evidence="1">
    <location>
        <begin position="586"/>
        <end position="610"/>
    </location>
</feature>
<feature type="compositionally biased region" description="Polar residues" evidence="1">
    <location>
        <begin position="2013"/>
        <end position="2033"/>
    </location>
</feature>
<evidence type="ECO:0000313" key="2">
    <source>
        <dbReference type="EMBL" id="KAJ8347241.1"/>
    </source>
</evidence>
<dbReference type="OrthoDB" id="6627536at2759"/>
<feature type="compositionally biased region" description="Low complexity" evidence="1">
    <location>
        <begin position="2139"/>
        <end position="2154"/>
    </location>
</feature>
<dbReference type="Proteomes" id="UP001152622">
    <property type="component" value="Chromosome 11"/>
</dbReference>
<feature type="compositionally biased region" description="Basic and acidic residues" evidence="1">
    <location>
        <begin position="1208"/>
        <end position="1230"/>
    </location>
</feature>
<feature type="compositionally biased region" description="Polar residues" evidence="1">
    <location>
        <begin position="1958"/>
        <end position="1971"/>
    </location>
</feature>
<feature type="region of interest" description="Disordered" evidence="1">
    <location>
        <begin position="907"/>
        <end position="958"/>
    </location>
</feature>
<feature type="region of interest" description="Disordered" evidence="1">
    <location>
        <begin position="2000"/>
        <end position="2033"/>
    </location>
</feature>
<dbReference type="EMBL" id="JAINUF010000011">
    <property type="protein sequence ID" value="KAJ8347241.1"/>
    <property type="molecule type" value="Genomic_DNA"/>
</dbReference>
<comment type="caution">
    <text evidence="2">The sequence shown here is derived from an EMBL/GenBank/DDBJ whole genome shotgun (WGS) entry which is preliminary data.</text>
</comment>
<feature type="region of interest" description="Disordered" evidence="1">
    <location>
        <begin position="766"/>
        <end position="855"/>
    </location>
</feature>
<feature type="region of interest" description="Disordered" evidence="1">
    <location>
        <begin position="1945"/>
        <end position="1987"/>
    </location>
</feature>
<feature type="compositionally biased region" description="Basic residues" evidence="1">
    <location>
        <begin position="1422"/>
        <end position="1441"/>
    </location>
</feature>
<feature type="region of interest" description="Disordered" evidence="1">
    <location>
        <begin position="1634"/>
        <end position="1661"/>
    </location>
</feature>
<feature type="compositionally biased region" description="Basic residues" evidence="1">
    <location>
        <begin position="524"/>
        <end position="533"/>
    </location>
</feature>
<evidence type="ECO:0000313" key="3">
    <source>
        <dbReference type="Proteomes" id="UP001152622"/>
    </source>
</evidence>
<feature type="compositionally biased region" description="Basic residues" evidence="1">
    <location>
        <begin position="823"/>
        <end position="841"/>
    </location>
</feature>
<feature type="region of interest" description="Disordered" evidence="1">
    <location>
        <begin position="197"/>
        <end position="244"/>
    </location>
</feature>
<feature type="region of interest" description="Disordered" evidence="1">
    <location>
        <begin position="2116"/>
        <end position="2164"/>
    </location>
</feature>
<feature type="region of interest" description="Disordered" evidence="1">
    <location>
        <begin position="1422"/>
        <end position="1489"/>
    </location>
</feature>
<feature type="compositionally biased region" description="Basic and acidic residues" evidence="1">
    <location>
        <begin position="231"/>
        <end position="243"/>
    </location>
</feature>
<feature type="compositionally biased region" description="Basic and acidic residues" evidence="1">
    <location>
        <begin position="780"/>
        <end position="808"/>
    </location>
</feature>
<feature type="compositionally biased region" description="Basic and acidic residues" evidence="1">
    <location>
        <begin position="499"/>
        <end position="520"/>
    </location>
</feature>
<feature type="region of interest" description="Disordered" evidence="1">
    <location>
        <begin position="307"/>
        <end position="565"/>
    </location>
</feature>
<feature type="region of interest" description="Disordered" evidence="1">
    <location>
        <begin position="1552"/>
        <end position="1585"/>
    </location>
</feature>
<feature type="compositionally biased region" description="Basic and acidic residues" evidence="1">
    <location>
        <begin position="340"/>
        <end position="351"/>
    </location>
</feature>
<feature type="compositionally biased region" description="Basic and acidic residues" evidence="1">
    <location>
        <begin position="424"/>
        <end position="449"/>
    </location>
</feature>
<feature type="compositionally biased region" description="Basic and acidic residues" evidence="1">
    <location>
        <begin position="629"/>
        <end position="642"/>
    </location>
</feature>
<evidence type="ECO:0000256" key="1">
    <source>
        <dbReference type="SAM" id="MobiDB-lite"/>
    </source>
</evidence>
<feature type="compositionally biased region" description="Basic and acidic residues" evidence="1">
    <location>
        <begin position="363"/>
        <end position="377"/>
    </location>
</feature>